<comment type="function">
    <text evidence="5 6">Responsible for the release of ribosomes from messenger RNA at the termination of protein biosynthesis. May increase the efficiency of translation by recycling ribosomes from one round of translation to another.</text>
</comment>
<dbReference type="Proteomes" id="UP000075604">
    <property type="component" value="Unassembled WGS sequence"/>
</dbReference>
<dbReference type="PANTHER" id="PTHR20982:SF3">
    <property type="entry name" value="MITOCHONDRIAL RIBOSOME RECYCLING FACTOR PSEUDO 1"/>
    <property type="match status" value="1"/>
</dbReference>
<comment type="similarity">
    <text evidence="2 6">Belongs to the RRF family.</text>
</comment>
<sequence length="185" mass="20907">MLEDVIKELREGIDKAIEALRRDLAKVRTGRANAAMLDGIRVDYYGVQTPIVQMATVSVPEPRLITIKPWEKNQVKAIEKAIRESDLGLNPQVDADLIRLPIPPLTEERRREMVKLTKKNGEDCKVAIRKHRRDANEMIDTLEKDGEVSGDEADRSKKKVEDVVAEGTRQVDTVIATKEKDILDV</sequence>
<evidence type="ECO:0000313" key="12">
    <source>
        <dbReference type="Proteomes" id="UP000075604"/>
    </source>
</evidence>
<name>A0A150QJ36_SORCE</name>
<keyword evidence="4 6" id="KW-0648">Protein biosynthesis</keyword>
<evidence type="ECO:0000313" key="10">
    <source>
        <dbReference type="EMBL" id="KYG11059.1"/>
    </source>
</evidence>
<protein>
    <recommendedName>
        <fullName evidence="6">Ribosome-recycling factor</fullName>
        <shortName evidence="6">RRF</shortName>
    </recommendedName>
    <alternativeName>
        <fullName evidence="6">Ribosome-releasing factor</fullName>
    </alternativeName>
</protein>
<evidence type="ECO:0000259" key="8">
    <source>
        <dbReference type="Pfam" id="PF01765"/>
    </source>
</evidence>
<dbReference type="GO" id="GO:0006415">
    <property type="term" value="P:translational termination"/>
    <property type="evidence" value="ECO:0007669"/>
    <property type="project" value="UniProtKB-UniRule"/>
</dbReference>
<reference evidence="11 12" key="1">
    <citation type="submission" date="2014-02" db="EMBL/GenBank/DDBJ databases">
        <title>The small core and large imbalanced accessory genome model reveals a collaborative survival strategy of Sorangium cellulosum strains in nature.</title>
        <authorList>
            <person name="Han K."/>
            <person name="Peng R."/>
            <person name="Blom J."/>
            <person name="Li Y.-Z."/>
        </authorList>
    </citation>
    <scope>NUCLEOTIDE SEQUENCE [LARGE SCALE GENOMIC DNA]</scope>
    <source>
        <strain evidence="10 11">So0007-03</strain>
        <strain evidence="9 12">So0157-18</strain>
    </source>
</reference>
<evidence type="ECO:0000313" key="9">
    <source>
        <dbReference type="EMBL" id="KYF68007.1"/>
    </source>
</evidence>
<dbReference type="PANTHER" id="PTHR20982">
    <property type="entry name" value="RIBOSOME RECYCLING FACTOR"/>
    <property type="match status" value="1"/>
</dbReference>
<dbReference type="EMBL" id="JEME01000142">
    <property type="protein sequence ID" value="KYG11059.1"/>
    <property type="molecule type" value="Genomic_DNA"/>
</dbReference>
<dbReference type="GO" id="GO:0005737">
    <property type="term" value="C:cytoplasm"/>
    <property type="evidence" value="ECO:0007669"/>
    <property type="project" value="UniProtKB-SubCell"/>
</dbReference>
<dbReference type="AlphaFoldDB" id="A0A150QJ36"/>
<feature type="compositionally biased region" description="Basic and acidic residues" evidence="7">
    <location>
        <begin position="141"/>
        <end position="160"/>
    </location>
</feature>
<dbReference type="HAMAP" id="MF_00040">
    <property type="entry name" value="RRF"/>
    <property type="match status" value="1"/>
</dbReference>
<dbReference type="Proteomes" id="UP000075502">
    <property type="component" value="Unassembled WGS sequence"/>
</dbReference>
<dbReference type="NCBIfam" id="TIGR00496">
    <property type="entry name" value="frr"/>
    <property type="match status" value="1"/>
</dbReference>
<dbReference type="CDD" id="cd00520">
    <property type="entry name" value="RRF"/>
    <property type="match status" value="1"/>
</dbReference>
<evidence type="ECO:0000256" key="4">
    <source>
        <dbReference type="ARBA" id="ARBA00022917"/>
    </source>
</evidence>
<evidence type="ECO:0000256" key="2">
    <source>
        <dbReference type="ARBA" id="ARBA00005912"/>
    </source>
</evidence>
<feature type="domain" description="Ribosome recycling factor" evidence="8">
    <location>
        <begin position="20"/>
        <end position="183"/>
    </location>
</feature>
<dbReference type="SUPFAM" id="SSF55194">
    <property type="entry name" value="Ribosome recycling factor, RRF"/>
    <property type="match status" value="1"/>
</dbReference>
<dbReference type="Pfam" id="PF01765">
    <property type="entry name" value="RRF"/>
    <property type="match status" value="1"/>
</dbReference>
<evidence type="ECO:0000256" key="5">
    <source>
        <dbReference type="ARBA" id="ARBA00025050"/>
    </source>
</evidence>
<dbReference type="InterPro" id="IPR002661">
    <property type="entry name" value="Ribosome_recyc_fac"/>
</dbReference>
<dbReference type="Gene3D" id="1.10.132.20">
    <property type="entry name" value="Ribosome-recycling factor"/>
    <property type="match status" value="1"/>
</dbReference>
<gene>
    <name evidence="6 9" type="primary">frr</name>
    <name evidence="9" type="ORF">BE04_14015</name>
    <name evidence="10" type="ORF">BE21_08900</name>
</gene>
<evidence type="ECO:0000256" key="1">
    <source>
        <dbReference type="ARBA" id="ARBA00004496"/>
    </source>
</evidence>
<evidence type="ECO:0000256" key="6">
    <source>
        <dbReference type="HAMAP-Rule" id="MF_00040"/>
    </source>
</evidence>
<keyword evidence="3 6" id="KW-0963">Cytoplasm</keyword>
<dbReference type="InterPro" id="IPR036191">
    <property type="entry name" value="RRF_sf"/>
</dbReference>
<proteinExistence type="inferred from homology"/>
<dbReference type="Gene3D" id="3.30.1360.40">
    <property type="match status" value="1"/>
</dbReference>
<feature type="region of interest" description="Disordered" evidence="7">
    <location>
        <begin position="139"/>
        <end position="160"/>
    </location>
</feature>
<comment type="subcellular location">
    <subcellularLocation>
        <location evidence="1 6">Cytoplasm</location>
    </subcellularLocation>
</comment>
<organism evidence="9 12">
    <name type="scientific">Sorangium cellulosum</name>
    <name type="common">Polyangium cellulosum</name>
    <dbReference type="NCBI Taxonomy" id="56"/>
    <lineage>
        <taxon>Bacteria</taxon>
        <taxon>Pseudomonadati</taxon>
        <taxon>Myxococcota</taxon>
        <taxon>Polyangia</taxon>
        <taxon>Polyangiales</taxon>
        <taxon>Polyangiaceae</taxon>
        <taxon>Sorangium</taxon>
    </lineage>
</organism>
<evidence type="ECO:0000256" key="7">
    <source>
        <dbReference type="SAM" id="MobiDB-lite"/>
    </source>
</evidence>
<evidence type="ECO:0000313" key="11">
    <source>
        <dbReference type="Proteomes" id="UP000075502"/>
    </source>
</evidence>
<evidence type="ECO:0000256" key="3">
    <source>
        <dbReference type="ARBA" id="ARBA00022490"/>
    </source>
</evidence>
<dbReference type="EMBL" id="JELX01000199">
    <property type="protein sequence ID" value="KYF68007.1"/>
    <property type="molecule type" value="Genomic_DNA"/>
</dbReference>
<accession>A0A150QJ36</accession>
<comment type="caution">
    <text evidence="9">The sequence shown here is derived from an EMBL/GenBank/DDBJ whole genome shotgun (WGS) entry which is preliminary data.</text>
</comment>
<dbReference type="InterPro" id="IPR023584">
    <property type="entry name" value="Ribosome_recyc_fac_dom"/>
</dbReference>
<dbReference type="FunFam" id="3.30.1360.40:FF:000001">
    <property type="entry name" value="Ribosome-recycling factor"/>
    <property type="match status" value="1"/>
</dbReference>
<dbReference type="GO" id="GO:0043023">
    <property type="term" value="F:ribosomal large subunit binding"/>
    <property type="evidence" value="ECO:0007669"/>
    <property type="project" value="TreeGrafter"/>
</dbReference>
<dbReference type="FunFam" id="1.10.132.20:FF:000001">
    <property type="entry name" value="Ribosome-recycling factor"/>
    <property type="match status" value="1"/>
</dbReference>